<dbReference type="AlphaFoldDB" id="A0AAD8HSK6"/>
<dbReference type="SMART" id="SM00367">
    <property type="entry name" value="LRR_CC"/>
    <property type="match status" value="7"/>
</dbReference>
<evidence type="ECO:0008006" key="5">
    <source>
        <dbReference type="Google" id="ProtNLM"/>
    </source>
</evidence>
<sequence>MNWGKMDDLKLGGKGKGVDEIWGDLDGGVGEKLDFDGGFGKDWILMVGLGRNWILVVGFAKDWISMVVLGKDWILMAGLSGKEKGVGETGGDLDGGIRERLDFDASKLGSVSGEKRGVDEIGGGFDVGLRERLDFDASNSGSLSGKEKGVDETGGVIYGGVCERWDFDASNPGTLSGKQKGVDEIGGDLIGGWDFDASNPGTLSGKQKGVDEIGGDLIGGVWERLDFDSSSLCNLSGRKRGIDEIGGDMDGGVCGKRRVGVFDRIDGGLRAGKGVVEEGNEVENLFSGDLEMGRNGVDGVMGLEKVGDRFCGLEGKKEMSFDLNVSVSGGAEFVGSSVGVGENARVVDRECVEVVNISSDEEEELPLVGDNKGKGILIENEASFGSNVGLNLGLDFKKINEVNQAASGSMEGSSRHTREEKGKEIDVQPWMPLGGDSTDFDLFYALEHMMDHFPAFDMQLPEIFQQNEVGLGDLDHLNRQQDVELVLQREHEARELELRIEQNARELEIRREELARIAEDLRQREIEDRKRAHRRFARPLEEDGNRGSSENDQNIHREQKLRRSDQPLIKWKPSENRENNVAKRFVPSLLDLSLNVLANNADKIVSLEGVPCSLKQRLSNLLCDSRKMNSKKVLWSFGPKNLKVFQFDLGGQCISDDIIAETLARSLSSLPGLGIISLRGACRLSDEALKVLVKLAPALCSINLGECSLLSHIGINYIADALGNSLRELFIDNCSRVDAKNMASAVAKFKHLEVLSVAGIPNLCDGVICDIITACGRNIKDLDLSDCERLTDSSLKIIGQNCSDLRALTLVNLHNLTDVGLSYLANGCKAIRSLKLGRNKFSDEAIADFIEIAGRSLEELSLNHVRQVGPFTALSLSKFSRKLLSLDLSWCRKVTDEALGLIVDSCWSLKLLKLFGCTQITNVFLDGHSNSLVKIIGLNMTSLLERVGMLKTEEVYLRYSPLPIPCRSENLDHGNI</sequence>
<evidence type="ECO:0000256" key="2">
    <source>
        <dbReference type="SAM" id="MobiDB-lite"/>
    </source>
</evidence>
<keyword evidence="1" id="KW-0175">Coiled coil</keyword>
<name>A0AAD8HSK6_9APIA</name>
<organism evidence="3 4">
    <name type="scientific">Heracleum sosnowskyi</name>
    <dbReference type="NCBI Taxonomy" id="360622"/>
    <lineage>
        <taxon>Eukaryota</taxon>
        <taxon>Viridiplantae</taxon>
        <taxon>Streptophyta</taxon>
        <taxon>Embryophyta</taxon>
        <taxon>Tracheophyta</taxon>
        <taxon>Spermatophyta</taxon>
        <taxon>Magnoliopsida</taxon>
        <taxon>eudicotyledons</taxon>
        <taxon>Gunneridae</taxon>
        <taxon>Pentapetalae</taxon>
        <taxon>asterids</taxon>
        <taxon>campanulids</taxon>
        <taxon>Apiales</taxon>
        <taxon>Apiaceae</taxon>
        <taxon>Apioideae</taxon>
        <taxon>apioid superclade</taxon>
        <taxon>Tordylieae</taxon>
        <taxon>Tordyliinae</taxon>
        <taxon>Heracleum</taxon>
    </lineage>
</organism>
<feature type="region of interest" description="Disordered" evidence="2">
    <location>
        <begin position="537"/>
        <end position="559"/>
    </location>
</feature>
<proteinExistence type="predicted"/>
<comment type="caution">
    <text evidence="3">The sequence shown here is derived from an EMBL/GenBank/DDBJ whole genome shotgun (WGS) entry which is preliminary data.</text>
</comment>
<reference evidence="3" key="2">
    <citation type="submission" date="2023-05" db="EMBL/GenBank/DDBJ databases">
        <authorList>
            <person name="Schelkunov M.I."/>
        </authorList>
    </citation>
    <scope>NUCLEOTIDE SEQUENCE</scope>
    <source>
        <strain evidence="3">Hsosn_3</strain>
        <tissue evidence="3">Leaf</tissue>
    </source>
</reference>
<dbReference type="PANTHER" id="PTHR13318">
    <property type="entry name" value="PARTNER OF PAIRED, ISOFORM B-RELATED"/>
    <property type="match status" value="1"/>
</dbReference>
<evidence type="ECO:0000313" key="3">
    <source>
        <dbReference type="EMBL" id="KAK1372622.1"/>
    </source>
</evidence>
<dbReference type="Gene3D" id="3.80.10.10">
    <property type="entry name" value="Ribonuclease Inhibitor"/>
    <property type="match status" value="3"/>
</dbReference>
<gene>
    <name evidence="3" type="ORF">POM88_028815</name>
</gene>
<feature type="coiled-coil region" evidence="1">
    <location>
        <begin position="493"/>
        <end position="524"/>
    </location>
</feature>
<dbReference type="InterPro" id="IPR006553">
    <property type="entry name" value="Leu-rich_rpt_Cys-con_subtyp"/>
</dbReference>
<evidence type="ECO:0000313" key="4">
    <source>
        <dbReference type="Proteomes" id="UP001237642"/>
    </source>
</evidence>
<dbReference type="GO" id="GO:0019005">
    <property type="term" value="C:SCF ubiquitin ligase complex"/>
    <property type="evidence" value="ECO:0007669"/>
    <property type="project" value="TreeGrafter"/>
</dbReference>
<reference evidence="3" key="1">
    <citation type="submission" date="2023-02" db="EMBL/GenBank/DDBJ databases">
        <title>Genome of toxic invasive species Heracleum sosnowskyi carries increased number of genes despite the absence of recent whole-genome duplications.</title>
        <authorList>
            <person name="Schelkunov M."/>
            <person name="Shtratnikova V."/>
            <person name="Makarenko M."/>
            <person name="Klepikova A."/>
            <person name="Omelchenko D."/>
            <person name="Novikova G."/>
            <person name="Obukhova E."/>
            <person name="Bogdanov V."/>
            <person name="Penin A."/>
            <person name="Logacheva M."/>
        </authorList>
    </citation>
    <scope>NUCLEOTIDE SEQUENCE</scope>
    <source>
        <strain evidence="3">Hsosn_3</strain>
        <tissue evidence="3">Leaf</tissue>
    </source>
</reference>
<dbReference type="EMBL" id="JAUIZM010000007">
    <property type="protein sequence ID" value="KAK1372622.1"/>
    <property type="molecule type" value="Genomic_DNA"/>
</dbReference>
<protein>
    <recommendedName>
        <fullName evidence="5">Rad7</fullName>
    </recommendedName>
</protein>
<evidence type="ECO:0000256" key="1">
    <source>
        <dbReference type="SAM" id="Coils"/>
    </source>
</evidence>
<dbReference type="GO" id="GO:0031146">
    <property type="term" value="P:SCF-dependent proteasomal ubiquitin-dependent protein catabolic process"/>
    <property type="evidence" value="ECO:0007669"/>
    <property type="project" value="TreeGrafter"/>
</dbReference>
<accession>A0AAD8HSK6</accession>
<dbReference type="Proteomes" id="UP001237642">
    <property type="component" value="Unassembled WGS sequence"/>
</dbReference>
<dbReference type="SUPFAM" id="SSF52047">
    <property type="entry name" value="RNI-like"/>
    <property type="match status" value="1"/>
</dbReference>
<dbReference type="InterPro" id="IPR032675">
    <property type="entry name" value="LRR_dom_sf"/>
</dbReference>
<keyword evidence="4" id="KW-1185">Reference proteome</keyword>
<dbReference type="PANTHER" id="PTHR13318:SF101">
    <property type="entry name" value="F-BOX_LRR PROTEIN"/>
    <property type="match status" value="1"/>
</dbReference>